<dbReference type="Proteomes" id="UP001237592">
    <property type="component" value="Unassembled WGS sequence"/>
</dbReference>
<evidence type="ECO:0000313" key="3">
    <source>
        <dbReference type="Proteomes" id="UP001237592"/>
    </source>
</evidence>
<feature type="region of interest" description="Disordered" evidence="1">
    <location>
        <begin position="390"/>
        <end position="411"/>
    </location>
</feature>
<gene>
    <name evidence="2" type="ORF">RB624_25770</name>
</gene>
<reference evidence="2 3" key="1">
    <citation type="submission" date="2023-08" db="EMBL/GenBank/DDBJ databases">
        <title>Draft genome sequence of Janthinobacterium lividum.</title>
        <authorList>
            <person name="Chun B.H."/>
            <person name="Lee Y."/>
        </authorList>
    </citation>
    <scope>NUCLEOTIDE SEQUENCE [LARGE SCALE GENOMIC DNA]</scope>
    <source>
        <strain evidence="2 3">AMJK</strain>
    </source>
</reference>
<keyword evidence="3" id="KW-1185">Reference proteome</keyword>
<accession>A0ABU0Y2C5</accession>
<organism evidence="2 3">
    <name type="scientific">Janthinobacterium lividum</name>
    <dbReference type="NCBI Taxonomy" id="29581"/>
    <lineage>
        <taxon>Bacteria</taxon>
        <taxon>Pseudomonadati</taxon>
        <taxon>Pseudomonadota</taxon>
        <taxon>Betaproteobacteria</taxon>
        <taxon>Burkholderiales</taxon>
        <taxon>Oxalobacteraceae</taxon>
        <taxon>Janthinobacterium</taxon>
    </lineage>
</organism>
<dbReference type="EMBL" id="JAVFKP010000008">
    <property type="protein sequence ID" value="MDQ4629304.1"/>
    <property type="molecule type" value="Genomic_DNA"/>
</dbReference>
<name>A0ABU0Y2C5_9BURK</name>
<sequence length="701" mass="79328">MLISISDFRAMVDRMSPRLKHAADIEEAKLFVGLQGEPNYQRSKIDKTLHERIKLAFTSGHKNIFTHCRELLGQLVHDHEANDAPLDPYFEVLSALKDAVRGDFYDPEIAGDWSQAVQAAVDYVEWTGSVYGQMYEHLFKAEIQQAQAVRRVKTVGKSGRFNDAPKILPEDQRRVLARTIEKRFIRHMGAYHVAKIISAVLSSKFDNVQERYHDVNHFNFTKEMPQRLPMGLLINFAAKYPTPSLPKRHGEGDAQHLLKISRDFAAIYGVQPASNLEAIFLDQKGLLPFLRRLAVHDSMFSPAQTRPSDVVKILSGLMSGLREVGKLPASIDEQVPELIEFVKALQSVIGGRRGPVKIGLDDMATACETLSRERVNVLLQDVFAHPEGSANKNFSIPDETPDDSLPRDDRAGPNYADRPLLTLQENQYLLLDHALNAPAIVEAVLARLRDIGLDADIGYGIEGLLHYELGSRNVRTKTGKYNALGKTWECDIVIETSERVIFVETKKKSLTRAARSGFDVAILADMTDSFVSATLQALRHQLQILKEGFIDLLQPDGSIVRLDLNNREVECISITLPDYGSFQDRIILERILDNSMRLEFSTGDQALQKKLKKVNKKFDELRSVTNDLYIQSGKPAQWRPFVNCWFLSVPQFLVLLDEVTGAEEFDEALNLTRRISTGSRDFYFDFHYAKFLRGWKDDKQS</sequence>
<proteinExistence type="predicted"/>
<comment type="caution">
    <text evidence="2">The sequence shown here is derived from an EMBL/GenBank/DDBJ whole genome shotgun (WGS) entry which is preliminary data.</text>
</comment>
<evidence type="ECO:0008006" key="4">
    <source>
        <dbReference type="Google" id="ProtNLM"/>
    </source>
</evidence>
<evidence type="ECO:0000313" key="2">
    <source>
        <dbReference type="EMBL" id="MDQ4629304.1"/>
    </source>
</evidence>
<protein>
    <recommendedName>
        <fullName evidence="4">Restriction endonuclease</fullName>
    </recommendedName>
</protein>
<dbReference type="RefSeq" id="WP_307780556.1">
    <property type="nucleotide sequence ID" value="NZ_JAVFKP010000008.1"/>
</dbReference>
<evidence type="ECO:0000256" key="1">
    <source>
        <dbReference type="SAM" id="MobiDB-lite"/>
    </source>
</evidence>